<accession>A0A9N9IIC3</accession>
<proteinExistence type="predicted"/>
<evidence type="ECO:0000313" key="1">
    <source>
        <dbReference type="EMBL" id="CAG8736023.1"/>
    </source>
</evidence>
<gene>
    <name evidence="1" type="ORF">FCALED_LOCUS15307</name>
</gene>
<protein>
    <submittedName>
        <fullName evidence="1">15193_t:CDS:1</fullName>
    </submittedName>
</protein>
<dbReference type="EMBL" id="CAJVPQ010013484">
    <property type="protein sequence ID" value="CAG8736023.1"/>
    <property type="molecule type" value="Genomic_DNA"/>
</dbReference>
<name>A0A9N9IIC3_9GLOM</name>
<dbReference type="Proteomes" id="UP000789570">
    <property type="component" value="Unassembled WGS sequence"/>
</dbReference>
<dbReference type="AlphaFoldDB" id="A0A9N9IIC3"/>
<reference evidence="1" key="1">
    <citation type="submission" date="2021-06" db="EMBL/GenBank/DDBJ databases">
        <authorList>
            <person name="Kallberg Y."/>
            <person name="Tangrot J."/>
            <person name="Rosling A."/>
        </authorList>
    </citation>
    <scope>NUCLEOTIDE SEQUENCE</scope>
    <source>
        <strain evidence="1">UK204</strain>
    </source>
</reference>
<keyword evidence="2" id="KW-1185">Reference proteome</keyword>
<organism evidence="1 2">
    <name type="scientific">Funneliformis caledonium</name>
    <dbReference type="NCBI Taxonomy" id="1117310"/>
    <lineage>
        <taxon>Eukaryota</taxon>
        <taxon>Fungi</taxon>
        <taxon>Fungi incertae sedis</taxon>
        <taxon>Mucoromycota</taxon>
        <taxon>Glomeromycotina</taxon>
        <taxon>Glomeromycetes</taxon>
        <taxon>Glomerales</taxon>
        <taxon>Glomeraceae</taxon>
        <taxon>Funneliformis</taxon>
    </lineage>
</organism>
<sequence length="115" mass="13033">MSNKMERKNTNYDCLTSSVNNKVLIKMQNMNQTLDKELTLNLPISIEPIITKDTNTIEINSVEKSSTNNFDKGKDPETLTLKTTVQKTIMNIDEFFDISENILDILTLGFEAPST</sequence>
<comment type="caution">
    <text evidence="1">The sequence shown here is derived from an EMBL/GenBank/DDBJ whole genome shotgun (WGS) entry which is preliminary data.</text>
</comment>
<evidence type="ECO:0000313" key="2">
    <source>
        <dbReference type="Proteomes" id="UP000789570"/>
    </source>
</evidence>